<dbReference type="EMBL" id="CP061799">
    <property type="protein sequence ID" value="QTA79401.1"/>
    <property type="molecule type" value="Genomic_DNA"/>
</dbReference>
<accession>A0A975B5Z0</accession>
<protein>
    <submittedName>
        <fullName evidence="1">GxxExxY domain-containing protein</fullName>
    </submittedName>
</protein>
<dbReference type="Proteomes" id="UP000663720">
    <property type="component" value="Chromosome"/>
</dbReference>
<dbReference type="AlphaFoldDB" id="A0A975B5Z0"/>
<gene>
    <name evidence="1" type="ORF">dnl_16710</name>
</gene>
<dbReference type="KEGG" id="dli:dnl_16710"/>
<proteinExistence type="predicted"/>
<name>A0A975B5Z0_9BACT</name>
<organism evidence="1 2">
    <name type="scientific">Desulfonema limicola</name>
    <dbReference type="NCBI Taxonomy" id="45656"/>
    <lineage>
        <taxon>Bacteria</taxon>
        <taxon>Pseudomonadati</taxon>
        <taxon>Thermodesulfobacteriota</taxon>
        <taxon>Desulfobacteria</taxon>
        <taxon>Desulfobacterales</taxon>
        <taxon>Desulfococcaceae</taxon>
        <taxon>Desulfonema</taxon>
    </lineage>
</organism>
<keyword evidence="2" id="KW-1185">Reference proteome</keyword>
<sequence length="253" mass="29990">MFEVFRNLGNIWHEDVYENAAELELRSRGLKVERQKEFEVFYFDRRVGHYRIDLLIEDTVILELKAVPKIMPLHNAQIISYLKGMNKPLGILANFGGFKAECRTFPNILHRKTPLRDDFDFNKVCLDDKESIKDLLFMANRILTTLGAGYFHQIYRRAFYYELKQAGVDFKVNKEVSAQYQNKKIGSREVNFFIIGDLLLSVVAVKELDSLIVNRFRNYGRYFKQKRGLIFNFNSLKLDFRYYNDVENYMERG</sequence>
<evidence type="ECO:0000313" key="2">
    <source>
        <dbReference type="Proteomes" id="UP000663720"/>
    </source>
</evidence>
<evidence type="ECO:0000313" key="1">
    <source>
        <dbReference type="EMBL" id="QTA79401.1"/>
    </source>
</evidence>
<dbReference type="InterPro" id="IPR026350">
    <property type="entry name" value="GxxExxY"/>
</dbReference>
<dbReference type="NCBIfam" id="TIGR04256">
    <property type="entry name" value="GxxExxY"/>
    <property type="match status" value="2"/>
</dbReference>
<reference evidence="1" key="1">
    <citation type="journal article" date="2021" name="Microb. Physiol.">
        <title>Proteogenomic Insights into the Physiology of Marine, Sulfate-Reducing, Filamentous Desulfonema limicola and Desulfonema magnum.</title>
        <authorList>
            <person name="Schnaars V."/>
            <person name="Wohlbrand L."/>
            <person name="Scheve S."/>
            <person name="Hinrichs C."/>
            <person name="Reinhardt R."/>
            <person name="Rabus R."/>
        </authorList>
    </citation>
    <scope>NUCLEOTIDE SEQUENCE</scope>
    <source>
        <strain evidence="1">5ac10</strain>
    </source>
</reference>
<dbReference type="Pfam" id="PF13366">
    <property type="entry name" value="PDDEXK_3"/>
    <property type="match status" value="2"/>
</dbReference>